<keyword evidence="3 4" id="KW-0413">Isomerase</keyword>
<feature type="active site" description="Proton acceptor; specific for D-alanine" evidence="4">
    <location>
        <position position="64"/>
    </location>
</feature>
<dbReference type="InterPro" id="IPR011079">
    <property type="entry name" value="Ala_racemase_C"/>
</dbReference>
<dbReference type="InterPro" id="IPR029066">
    <property type="entry name" value="PLP-binding_barrel"/>
</dbReference>
<dbReference type="Pfam" id="PF01168">
    <property type="entry name" value="Ala_racemase_N"/>
    <property type="match status" value="1"/>
</dbReference>
<keyword evidence="2 4" id="KW-0663">Pyridoxal phosphate</keyword>
<dbReference type="EC" id="5.1.1.1" evidence="4"/>
<comment type="function">
    <text evidence="4">Catalyzes the interconversion of L-alanine and D-alanine. May also act on other amino acids.</text>
</comment>
<name>A0ABQ1G466_9BACL</name>
<evidence type="ECO:0000259" key="5">
    <source>
        <dbReference type="SMART" id="SM01005"/>
    </source>
</evidence>
<dbReference type="SMART" id="SM01005">
    <property type="entry name" value="Ala_racemase_C"/>
    <property type="match status" value="1"/>
</dbReference>
<dbReference type="NCBIfam" id="TIGR00492">
    <property type="entry name" value="alr"/>
    <property type="match status" value="1"/>
</dbReference>
<dbReference type="InterPro" id="IPR020622">
    <property type="entry name" value="Ala_racemase_pyridoxalP-BS"/>
</dbReference>
<feature type="domain" description="Alanine racemase C-terminal" evidence="5">
    <location>
        <begin position="272"/>
        <end position="404"/>
    </location>
</feature>
<sequence>MTVGRRNIRMDLRLHGLTLLKKVTFVQVNYRPTAAEIDLDALESNYLALRQSLPEGMKLLICVKANAYGHGAVHVAIEMQRLKADYISVAFLDEALELRAAGITMPILVLGYTPPEGVRTALEHDITICLFDDEVLEAASRLEPAASAAKLKVHIKVDTGMGRIGLLPDEAPAFVQKAVSVPGLEVEGLFTHFSTADEEDKSYTLEQYRRFQDVTDALKELQIKVPIIHTGNSATAIDLPELSFDMVRVGIAIYGLYPSDEVHHQNVKLIPVLSLKTRLSYVKELPPGWGVSYGKRYETQDWEIIGTLPVGYADGYSRMLGGKAHVLIRGRRVPVVGTICMDQCMVSLQDFKDNGEQIQVGEEAVLIGRQQGGEISADELASWLGTIHYEVICMIAHRVPRFYKKTGRQDEIVNPLF</sequence>
<feature type="modified residue" description="N6-(pyridoxal phosphate)lysine" evidence="4">
    <location>
        <position position="64"/>
    </location>
</feature>
<dbReference type="Proteomes" id="UP000609323">
    <property type="component" value="Unassembled WGS sequence"/>
</dbReference>
<dbReference type="InterPro" id="IPR001608">
    <property type="entry name" value="Ala_racemase_N"/>
</dbReference>
<comment type="similarity">
    <text evidence="4">Belongs to the alanine racemase family.</text>
</comment>
<dbReference type="Gene3D" id="3.20.20.10">
    <property type="entry name" value="Alanine racemase"/>
    <property type="match status" value="1"/>
</dbReference>
<keyword evidence="7" id="KW-1185">Reference proteome</keyword>
<protein>
    <recommendedName>
        <fullName evidence="4">Alanine racemase</fullName>
        <ecNumber evidence="4">5.1.1.1</ecNumber>
    </recommendedName>
</protein>
<organism evidence="6 7">
    <name type="scientific">Paenibacillus physcomitrellae</name>
    <dbReference type="NCBI Taxonomy" id="1619311"/>
    <lineage>
        <taxon>Bacteria</taxon>
        <taxon>Bacillati</taxon>
        <taxon>Bacillota</taxon>
        <taxon>Bacilli</taxon>
        <taxon>Bacillales</taxon>
        <taxon>Paenibacillaceae</taxon>
        <taxon>Paenibacillus</taxon>
    </lineage>
</organism>
<evidence type="ECO:0000256" key="3">
    <source>
        <dbReference type="ARBA" id="ARBA00023235"/>
    </source>
</evidence>
<dbReference type="PANTHER" id="PTHR30511">
    <property type="entry name" value="ALANINE RACEMASE"/>
    <property type="match status" value="1"/>
</dbReference>
<dbReference type="InterPro" id="IPR000821">
    <property type="entry name" value="Ala_racemase"/>
</dbReference>
<evidence type="ECO:0000313" key="7">
    <source>
        <dbReference type="Proteomes" id="UP000609323"/>
    </source>
</evidence>
<evidence type="ECO:0000256" key="2">
    <source>
        <dbReference type="ARBA" id="ARBA00022898"/>
    </source>
</evidence>
<evidence type="ECO:0000256" key="1">
    <source>
        <dbReference type="ARBA" id="ARBA00001933"/>
    </source>
</evidence>
<comment type="pathway">
    <text evidence="4">Amino-acid biosynthesis; D-alanine biosynthesis; D-alanine from L-alanine: step 1/1.</text>
</comment>
<dbReference type="Gene3D" id="2.40.37.10">
    <property type="entry name" value="Lyase, Ornithine Decarboxylase, Chain A, domain 1"/>
    <property type="match status" value="1"/>
</dbReference>
<comment type="catalytic activity">
    <reaction evidence="4">
        <text>L-alanine = D-alanine</text>
        <dbReference type="Rhea" id="RHEA:20249"/>
        <dbReference type="ChEBI" id="CHEBI:57416"/>
        <dbReference type="ChEBI" id="CHEBI:57972"/>
        <dbReference type="EC" id="5.1.1.1"/>
    </reaction>
</comment>
<feature type="binding site" evidence="4">
    <location>
        <position position="163"/>
    </location>
    <ligand>
        <name>substrate</name>
    </ligand>
</feature>
<evidence type="ECO:0000256" key="4">
    <source>
        <dbReference type="HAMAP-Rule" id="MF_01201"/>
    </source>
</evidence>
<reference evidence="7" key="1">
    <citation type="journal article" date="2019" name="Int. J. Syst. Evol. Microbiol.">
        <title>The Global Catalogue of Microorganisms (GCM) 10K type strain sequencing project: providing services to taxonomists for standard genome sequencing and annotation.</title>
        <authorList>
            <consortium name="The Broad Institute Genomics Platform"/>
            <consortium name="The Broad Institute Genome Sequencing Center for Infectious Disease"/>
            <person name="Wu L."/>
            <person name="Ma J."/>
        </authorList>
    </citation>
    <scope>NUCLEOTIDE SEQUENCE [LARGE SCALE GENOMIC DNA]</scope>
    <source>
        <strain evidence="7">CGMCC 1.15044</strain>
    </source>
</reference>
<feature type="binding site" evidence="4">
    <location>
        <position position="341"/>
    </location>
    <ligand>
        <name>substrate</name>
    </ligand>
</feature>
<accession>A0ABQ1G466</accession>
<dbReference type="HAMAP" id="MF_01201">
    <property type="entry name" value="Ala_racemase"/>
    <property type="match status" value="1"/>
</dbReference>
<proteinExistence type="inferred from homology"/>
<feature type="active site" description="Proton acceptor; specific for L-alanine" evidence="4">
    <location>
        <position position="293"/>
    </location>
</feature>
<gene>
    <name evidence="6" type="ORF">GCM10010917_22940</name>
</gene>
<dbReference type="EMBL" id="BMHF01000007">
    <property type="protein sequence ID" value="GGA37197.1"/>
    <property type="molecule type" value="Genomic_DNA"/>
</dbReference>
<dbReference type="InterPro" id="IPR009006">
    <property type="entry name" value="Ala_racemase/Decarboxylase_C"/>
</dbReference>
<dbReference type="PANTHER" id="PTHR30511:SF0">
    <property type="entry name" value="ALANINE RACEMASE, CATABOLIC-RELATED"/>
    <property type="match status" value="1"/>
</dbReference>
<dbReference type="CDD" id="cd00430">
    <property type="entry name" value="PLPDE_III_AR"/>
    <property type="match status" value="1"/>
</dbReference>
<dbReference type="Pfam" id="PF00842">
    <property type="entry name" value="Ala_racemase_C"/>
    <property type="match status" value="1"/>
</dbReference>
<comment type="cofactor">
    <cofactor evidence="1 4">
        <name>pyridoxal 5'-phosphate</name>
        <dbReference type="ChEBI" id="CHEBI:597326"/>
    </cofactor>
</comment>
<dbReference type="PROSITE" id="PS00395">
    <property type="entry name" value="ALANINE_RACEMASE"/>
    <property type="match status" value="1"/>
</dbReference>
<comment type="caution">
    <text evidence="6">The sequence shown here is derived from an EMBL/GenBank/DDBJ whole genome shotgun (WGS) entry which is preliminary data.</text>
</comment>
<dbReference type="PRINTS" id="PR00992">
    <property type="entry name" value="ALARACEMASE"/>
</dbReference>
<dbReference type="SUPFAM" id="SSF51419">
    <property type="entry name" value="PLP-binding barrel"/>
    <property type="match status" value="1"/>
</dbReference>
<dbReference type="SUPFAM" id="SSF50621">
    <property type="entry name" value="Alanine racemase C-terminal domain-like"/>
    <property type="match status" value="1"/>
</dbReference>
<evidence type="ECO:0000313" key="6">
    <source>
        <dbReference type="EMBL" id="GGA37197.1"/>
    </source>
</evidence>